<reference evidence="4" key="1">
    <citation type="journal article" date="2019" name="Int. J. Syst. Evol. Microbiol.">
        <title>The Global Catalogue of Microorganisms (GCM) 10K type strain sequencing project: providing services to taxonomists for standard genome sequencing and annotation.</title>
        <authorList>
            <consortium name="The Broad Institute Genomics Platform"/>
            <consortium name="The Broad Institute Genome Sequencing Center for Infectious Disease"/>
            <person name="Wu L."/>
            <person name="Ma J."/>
        </authorList>
    </citation>
    <scope>NUCLEOTIDE SEQUENCE [LARGE SCALE GENOMIC DNA]</scope>
    <source>
        <strain evidence="4">JCM 17125</strain>
    </source>
</reference>
<feature type="transmembrane region" description="Helical" evidence="2">
    <location>
        <begin position="71"/>
        <end position="95"/>
    </location>
</feature>
<keyword evidence="2" id="KW-0472">Membrane</keyword>
<accession>A0ABP7E2I0</accession>
<feature type="transmembrane region" description="Helical" evidence="2">
    <location>
        <begin position="102"/>
        <end position="123"/>
    </location>
</feature>
<evidence type="ECO:0008006" key="5">
    <source>
        <dbReference type="Google" id="ProtNLM"/>
    </source>
</evidence>
<feature type="transmembrane region" description="Helical" evidence="2">
    <location>
        <begin position="38"/>
        <end position="59"/>
    </location>
</feature>
<protein>
    <recommendedName>
        <fullName evidence="5">Integral membrane protein</fullName>
    </recommendedName>
</protein>
<keyword evidence="2" id="KW-1133">Transmembrane helix</keyword>
<evidence type="ECO:0000313" key="4">
    <source>
        <dbReference type="Proteomes" id="UP001501468"/>
    </source>
</evidence>
<keyword evidence="2" id="KW-0812">Transmembrane</keyword>
<name>A0ABP7E2I0_9MICO</name>
<organism evidence="3 4">
    <name type="scientific">Terrabacter ginsenosidimutans</name>
    <dbReference type="NCBI Taxonomy" id="490575"/>
    <lineage>
        <taxon>Bacteria</taxon>
        <taxon>Bacillati</taxon>
        <taxon>Actinomycetota</taxon>
        <taxon>Actinomycetes</taxon>
        <taxon>Micrococcales</taxon>
        <taxon>Intrasporangiaceae</taxon>
        <taxon>Terrabacter</taxon>
    </lineage>
</organism>
<feature type="transmembrane region" description="Helical" evidence="2">
    <location>
        <begin position="135"/>
        <end position="157"/>
    </location>
</feature>
<dbReference type="Proteomes" id="UP001501468">
    <property type="component" value="Unassembled WGS sequence"/>
</dbReference>
<dbReference type="EMBL" id="BAABDC010000005">
    <property type="protein sequence ID" value="GAA3712493.1"/>
    <property type="molecule type" value="Genomic_DNA"/>
</dbReference>
<gene>
    <name evidence="3" type="ORF">GCM10022399_31560</name>
</gene>
<dbReference type="RefSeq" id="WP_344948615.1">
    <property type="nucleotide sequence ID" value="NZ_BAABDC010000005.1"/>
</dbReference>
<evidence type="ECO:0000313" key="3">
    <source>
        <dbReference type="EMBL" id="GAA3712493.1"/>
    </source>
</evidence>
<comment type="caution">
    <text evidence="3">The sequence shown here is derived from an EMBL/GenBank/DDBJ whole genome shotgun (WGS) entry which is preliminary data.</text>
</comment>
<evidence type="ECO:0000256" key="1">
    <source>
        <dbReference type="SAM" id="MobiDB-lite"/>
    </source>
</evidence>
<sequence length="185" mass="18994">MLSWLGRGALVGVAWGVTARIFMRLVSTDPEFSWSGTGAIVGMSALLWGGIGLVAGARVMERSRWWRLAPLPGLVLFASPGMVLVPGAVGTAVAVALHGRPLVVRALPLLLGMGVTLAPAFVAGDGDGGATPAPAWVGLALVVAATVWLGLGLHAWWRRWGRSEVPATSGGGPRTSLGPAAYDRG</sequence>
<feature type="transmembrane region" description="Helical" evidence="2">
    <location>
        <begin position="6"/>
        <end position="26"/>
    </location>
</feature>
<feature type="region of interest" description="Disordered" evidence="1">
    <location>
        <begin position="166"/>
        <end position="185"/>
    </location>
</feature>
<proteinExistence type="predicted"/>
<keyword evidence="4" id="KW-1185">Reference proteome</keyword>
<evidence type="ECO:0000256" key="2">
    <source>
        <dbReference type="SAM" id="Phobius"/>
    </source>
</evidence>